<organism evidence="2 3">
    <name type="scientific">Massarina eburnea CBS 473.64</name>
    <dbReference type="NCBI Taxonomy" id="1395130"/>
    <lineage>
        <taxon>Eukaryota</taxon>
        <taxon>Fungi</taxon>
        <taxon>Dikarya</taxon>
        <taxon>Ascomycota</taxon>
        <taxon>Pezizomycotina</taxon>
        <taxon>Dothideomycetes</taxon>
        <taxon>Pleosporomycetidae</taxon>
        <taxon>Pleosporales</taxon>
        <taxon>Massarineae</taxon>
        <taxon>Massarinaceae</taxon>
        <taxon>Massarina</taxon>
    </lineage>
</organism>
<proteinExistence type="predicted"/>
<dbReference type="EMBL" id="MU006783">
    <property type="protein sequence ID" value="KAF2641218.1"/>
    <property type="molecule type" value="Genomic_DNA"/>
</dbReference>
<keyword evidence="3" id="KW-1185">Reference proteome</keyword>
<protein>
    <recommendedName>
        <fullName evidence="1">BTB domain-containing protein</fullName>
    </recommendedName>
</protein>
<dbReference type="PANTHER" id="PTHR47843">
    <property type="entry name" value="BTB DOMAIN-CONTAINING PROTEIN-RELATED"/>
    <property type="match status" value="1"/>
</dbReference>
<dbReference type="AlphaFoldDB" id="A0A6A6S457"/>
<feature type="domain" description="BTB" evidence="1">
    <location>
        <begin position="14"/>
        <end position="85"/>
    </location>
</feature>
<dbReference type="PANTHER" id="PTHR47843:SF2">
    <property type="entry name" value="BTB DOMAIN-CONTAINING PROTEIN"/>
    <property type="match status" value="1"/>
</dbReference>
<dbReference type="SUPFAM" id="SSF54695">
    <property type="entry name" value="POZ domain"/>
    <property type="match status" value="1"/>
</dbReference>
<dbReference type="CDD" id="cd18186">
    <property type="entry name" value="BTB_POZ_ZBTB_KLHL-like"/>
    <property type="match status" value="1"/>
</dbReference>
<dbReference type="InterPro" id="IPR011333">
    <property type="entry name" value="SKP1/BTB/POZ_sf"/>
</dbReference>
<dbReference type="Pfam" id="PF00651">
    <property type="entry name" value="BTB"/>
    <property type="match status" value="1"/>
</dbReference>
<accession>A0A6A6S457</accession>
<dbReference type="Proteomes" id="UP000799753">
    <property type="component" value="Unassembled WGS sequence"/>
</dbReference>
<evidence type="ECO:0000313" key="2">
    <source>
        <dbReference type="EMBL" id="KAF2641218.1"/>
    </source>
</evidence>
<sequence length="222" mass="25607">MADKKHFLKDLGTSTVAIVVSEGSEARTFVVHEKLICERSEFFRVGLDGRWKESEDREVQLPEEDPSTFALYVQALYAGHIAESEPEESLPTKYTMMGNLFALAQKMVDTGTQNVIIKAIHDRVRAELWPEGKLACDDLIKMIDTMWEVLPEDSPVREFLISIFTAYKMNLWYYQDECPELEQLLEHLPSDYLARLSVSLIRQHRRHEAEKGIMALDDFLLP</sequence>
<evidence type="ECO:0000259" key="1">
    <source>
        <dbReference type="PROSITE" id="PS50097"/>
    </source>
</evidence>
<dbReference type="PROSITE" id="PS50097">
    <property type="entry name" value="BTB"/>
    <property type="match status" value="1"/>
</dbReference>
<dbReference type="OrthoDB" id="1022638at2759"/>
<dbReference type="Gene3D" id="3.30.710.10">
    <property type="entry name" value="Potassium Channel Kv1.1, Chain A"/>
    <property type="match status" value="1"/>
</dbReference>
<reference evidence="2" key="1">
    <citation type="journal article" date="2020" name="Stud. Mycol.">
        <title>101 Dothideomycetes genomes: a test case for predicting lifestyles and emergence of pathogens.</title>
        <authorList>
            <person name="Haridas S."/>
            <person name="Albert R."/>
            <person name="Binder M."/>
            <person name="Bloem J."/>
            <person name="Labutti K."/>
            <person name="Salamov A."/>
            <person name="Andreopoulos B."/>
            <person name="Baker S."/>
            <person name="Barry K."/>
            <person name="Bills G."/>
            <person name="Bluhm B."/>
            <person name="Cannon C."/>
            <person name="Castanera R."/>
            <person name="Culley D."/>
            <person name="Daum C."/>
            <person name="Ezra D."/>
            <person name="Gonzalez J."/>
            <person name="Henrissat B."/>
            <person name="Kuo A."/>
            <person name="Liang C."/>
            <person name="Lipzen A."/>
            <person name="Lutzoni F."/>
            <person name="Magnuson J."/>
            <person name="Mondo S."/>
            <person name="Nolan M."/>
            <person name="Ohm R."/>
            <person name="Pangilinan J."/>
            <person name="Park H.-J."/>
            <person name="Ramirez L."/>
            <person name="Alfaro M."/>
            <person name="Sun H."/>
            <person name="Tritt A."/>
            <person name="Yoshinaga Y."/>
            <person name="Zwiers L.-H."/>
            <person name="Turgeon B."/>
            <person name="Goodwin S."/>
            <person name="Spatafora J."/>
            <person name="Crous P."/>
            <person name="Grigoriev I."/>
        </authorList>
    </citation>
    <scope>NUCLEOTIDE SEQUENCE</scope>
    <source>
        <strain evidence="2">CBS 473.64</strain>
    </source>
</reference>
<name>A0A6A6S457_9PLEO</name>
<dbReference type="InterPro" id="IPR000210">
    <property type="entry name" value="BTB/POZ_dom"/>
</dbReference>
<evidence type="ECO:0000313" key="3">
    <source>
        <dbReference type="Proteomes" id="UP000799753"/>
    </source>
</evidence>
<gene>
    <name evidence="2" type="ORF">P280DRAFT_468870</name>
</gene>